<dbReference type="InterPro" id="IPR028098">
    <property type="entry name" value="Glyco_trans_4-like_N"/>
</dbReference>
<dbReference type="CDD" id="cd03800">
    <property type="entry name" value="GT4_sucrose_synthase"/>
    <property type="match status" value="1"/>
</dbReference>
<dbReference type="InterPro" id="IPR050194">
    <property type="entry name" value="Glycosyltransferase_grp1"/>
</dbReference>
<gene>
    <name evidence="3" type="ORF">GCM10023143_21770</name>
</gene>
<dbReference type="PANTHER" id="PTHR45947:SF3">
    <property type="entry name" value="SULFOQUINOVOSYL TRANSFERASE SQD2"/>
    <property type="match status" value="1"/>
</dbReference>
<sequence>MKKRIAFISEHASPLATLGGTDCGGQNVYVGELARHIARLGFDIDIFTRKDDEQLAETVCWIPGVRVIHIKSGPEASVPKEELMPYMKEFTGNMLAFIRRENPGYALIHANFWMSAMVAADLKKILGIPFVVTFHALGYIRKLYQKEQDRFPPERVRIETAIVQEADHVIAECPQDREDLIGYYAAAPEKISIIPCGFNPQEFYPVERALARMVLNLDPEEKILLQLGRMVPRKGVENVILALKHLKHRRQPVRLLVVGGGSEHPGNIREPEIARLTGIAREAGVLPLVTFAGRRNRDVLKYYYAAADIFVTTPWYEPFGITPLEAMACGIPVIGSDVGGIRYSVADGKTGFLVPPHDPVALARRALMLLNDARLAGTMSRNALQRVNTLFTWAGVAGAAARLYEKIMLPRYSMIS</sequence>
<evidence type="ECO:0000259" key="2">
    <source>
        <dbReference type="Pfam" id="PF13439"/>
    </source>
</evidence>
<reference evidence="4" key="1">
    <citation type="journal article" date="2019" name="Int. J. Syst. Evol. Microbiol.">
        <title>The Global Catalogue of Microorganisms (GCM) 10K type strain sequencing project: providing services to taxonomists for standard genome sequencing and annotation.</title>
        <authorList>
            <consortium name="The Broad Institute Genomics Platform"/>
            <consortium name="The Broad Institute Genome Sequencing Center for Infectious Disease"/>
            <person name="Wu L."/>
            <person name="Ma J."/>
        </authorList>
    </citation>
    <scope>NUCLEOTIDE SEQUENCE [LARGE SCALE GENOMIC DNA]</scope>
    <source>
        <strain evidence="4">JCM 17664</strain>
    </source>
</reference>
<proteinExistence type="predicted"/>
<dbReference type="EMBL" id="BAABFN010000005">
    <property type="protein sequence ID" value="GAA4312219.1"/>
    <property type="molecule type" value="Genomic_DNA"/>
</dbReference>
<comment type="caution">
    <text evidence="3">The sequence shown here is derived from an EMBL/GenBank/DDBJ whole genome shotgun (WGS) entry which is preliminary data.</text>
</comment>
<dbReference type="RefSeq" id="WP_344979154.1">
    <property type="nucleotide sequence ID" value="NZ_BAABFN010000005.1"/>
</dbReference>
<dbReference type="SUPFAM" id="SSF53756">
    <property type="entry name" value="UDP-Glycosyltransferase/glycogen phosphorylase"/>
    <property type="match status" value="1"/>
</dbReference>
<dbReference type="Pfam" id="PF00534">
    <property type="entry name" value="Glycos_transf_1"/>
    <property type="match status" value="1"/>
</dbReference>
<dbReference type="Gene3D" id="3.40.50.2000">
    <property type="entry name" value="Glycogen Phosphorylase B"/>
    <property type="match status" value="2"/>
</dbReference>
<accession>A0ABP8FW31</accession>
<dbReference type="PANTHER" id="PTHR45947">
    <property type="entry name" value="SULFOQUINOVOSYL TRANSFERASE SQD2"/>
    <property type="match status" value="1"/>
</dbReference>
<dbReference type="InterPro" id="IPR001296">
    <property type="entry name" value="Glyco_trans_1"/>
</dbReference>
<evidence type="ECO:0000313" key="4">
    <source>
        <dbReference type="Proteomes" id="UP001501207"/>
    </source>
</evidence>
<dbReference type="Proteomes" id="UP001501207">
    <property type="component" value="Unassembled WGS sequence"/>
</dbReference>
<feature type="domain" description="Glycosyl transferase family 1" evidence="1">
    <location>
        <begin position="212"/>
        <end position="385"/>
    </location>
</feature>
<evidence type="ECO:0000313" key="3">
    <source>
        <dbReference type="EMBL" id="GAA4312219.1"/>
    </source>
</evidence>
<organism evidence="3 4">
    <name type="scientific">Compostibacter hankyongensis</name>
    <dbReference type="NCBI Taxonomy" id="1007089"/>
    <lineage>
        <taxon>Bacteria</taxon>
        <taxon>Pseudomonadati</taxon>
        <taxon>Bacteroidota</taxon>
        <taxon>Chitinophagia</taxon>
        <taxon>Chitinophagales</taxon>
        <taxon>Chitinophagaceae</taxon>
        <taxon>Compostibacter</taxon>
    </lineage>
</organism>
<evidence type="ECO:0000259" key="1">
    <source>
        <dbReference type="Pfam" id="PF00534"/>
    </source>
</evidence>
<feature type="domain" description="Glycosyltransferase subfamily 4-like N-terminal" evidence="2">
    <location>
        <begin position="24"/>
        <end position="201"/>
    </location>
</feature>
<name>A0ABP8FW31_9BACT</name>
<keyword evidence="4" id="KW-1185">Reference proteome</keyword>
<protein>
    <submittedName>
        <fullName evidence="3">Glycosyltransferase family 1 protein</fullName>
    </submittedName>
</protein>
<dbReference type="Pfam" id="PF13439">
    <property type="entry name" value="Glyco_transf_4"/>
    <property type="match status" value="1"/>
</dbReference>